<gene>
    <name evidence="9" type="ORF">J2S03_000186</name>
</gene>
<dbReference type="PANTHER" id="PTHR21581:SF33">
    <property type="entry name" value="D-ALANYL-D-ALANINE CARBOXYPEPTIDASE DACB"/>
    <property type="match status" value="1"/>
</dbReference>
<dbReference type="PRINTS" id="PR00725">
    <property type="entry name" value="DADACBPTASE1"/>
</dbReference>
<evidence type="ECO:0000256" key="1">
    <source>
        <dbReference type="ARBA" id="ARBA00007164"/>
    </source>
</evidence>
<dbReference type="RefSeq" id="WP_274455787.1">
    <property type="nucleotide sequence ID" value="NZ_CP067097.1"/>
</dbReference>
<evidence type="ECO:0000256" key="7">
    <source>
        <dbReference type="RuleBase" id="RU004016"/>
    </source>
</evidence>
<keyword evidence="3 9" id="KW-0378">Hydrolase</keyword>
<dbReference type="InterPro" id="IPR018044">
    <property type="entry name" value="Peptidase_S11"/>
</dbReference>
<keyword evidence="4" id="KW-0133">Cell shape</keyword>
<evidence type="ECO:0000256" key="3">
    <source>
        <dbReference type="ARBA" id="ARBA00022801"/>
    </source>
</evidence>
<dbReference type="EC" id="3.4.16.4" evidence="9"/>
<keyword evidence="2" id="KW-0732">Signal</keyword>
<evidence type="ECO:0000256" key="2">
    <source>
        <dbReference type="ARBA" id="ARBA00022729"/>
    </source>
</evidence>
<dbReference type="Gene3D" id="3.40.710.10">
    <property type="entry name" value="DD-peptidase/beta-lactamase superfamily"/>
    <property type="match status" value="1"/>
</dbReference>
<dbReference type="EMBL" id="JAUSTP010000001">
    <property type="protein sequence ID" value="MDQ0188382.1"/>
    <property type="molecule type" value="Genomic_DNA"/>
</dbReference>
<protein>
    <submittedName>
        <fullName evidence="9">D-alanyl-D-alanine carboxypeptidase (Penicillin-binding protein 5/6)</fullName>
        <ecNumber evidence="9">3.4.16.4</ecNumber>
    </submittedName>
</protein>
<comment type="caution">
    <text evidence="9">The sequence shown here is derived from an EMBL/GenBank/DDBJ whole genome shotgun (WGS) entry which is preliminary data.</text>
</comment>
<sequence>MKHIGRYLIPSAVVVFAIVQLVRPIPHPAASLSVPPTATVPGQLHLTLPAAGQTAVMASGIGIMAATPNEKPVPIASVTKLMTAYLVLKHHPLKAGENGPSVTITANDEATYEADAARGDSVLKVQAGETLTERQLLEGLLLPSADNIATTLADWVDGSEPAFIKEMNQTAKQLGMNHTTYTSASGVAATTVSTAVDQLKIAQADMAIPALRAIVKMPEATFPVAGTVYNVDYVLGQDGIVGVKTGSTFQAGGCFVSARYQTVGSRKVLLLGVMLGQQGTPSPLMQALTSSAALLQQAGTNLHLETLKADRGAYATFTTPWGETSTLSSKQVPTFIGFPGMKVRISLVPQTTPRLPVRAGSKVVQLQMNAGRQSAVYELTTDRSIRPPSVWWRLFRV</sequence>
<dbReference type="InterPro" id="IPR001967">
    <property type="entry name" value="Peptidase_S11_N"/>
</dbReference>
<dbReference type="GO" id="GO:0009002">
    <property type="term" value="F:serine-type D-Ala-D-Ala carboxypeptidase activity"/>
    <property type="evidence" value="ECO:0007669"/>
    <property type="project" value="UniProtKB-EC"/>
</dbReference>
<comment type="similarity">
    <text evidence="1 7">Belongs to the peptidase S11 family.</text>
</comment>
<evidence type="ECO:0000313" key="9">
    <source>
        <dbReference type="EMBL" id="MDQ0188382.1"/>
    </source>
</evidence>
<keyword evidence="9" id="KW-0121">Carboxypeptidase</keyword>
<keyword evidence="9" id="KW-0645">Protease</keyword>
<keyword evidence="6" id="KW-0961">Cell wall biogenesis/degradation</keyword>
<name>A0ABT9XDL8_9BACL</name>
<dbReference type="Proteomes" id="UP001232973">
    <property type="component" value="Unassembled WGS sequence"/>
</dbReference>
<dbReference type="InterPro" id="IPR012338">
    <property type="entry name" value="Beta-lactam/transpept-like"/>
</dbReference>
<evidence type="ECO:0000256" key="5">
    <source>
        <dbReference type="ARBA" id="ARBA00022984"/>
    </source>
</evidence>
<accession>A0ABT9XDL8</accession>
<dbReference type="SUPFAM" id="SSF56601">
    <property type="entry name" value="beta-lactamase/transpeptidase-like"/>
    <property type="match status" value="1"/>
</dbReference>
<proteinExistence type="inferred from homology"/>
<reference evidence="9 10" key="1">
    <citation type="submission" date="2023-07" db="EMBL/GenBank/DDBJ databases">
        <title>Genomic Encyclopedia of Type Strains, Phase IV (KMG-IV): sequencing the most valuable type-strain genomes for metagenomic binning, comparative biology and taxonomic classification.</title>
        <authorList>
            <person name="Goeker M."/>
        </authorList>
    </citation>
    <scope>NUCLEOTIDE SEQUENCE [LARGE SCALE GENOMIC DNA]</scope>
    <source>
        <strain evidence="9 10">DSM 4006</strain>
    </source>
</reference>
<evidence type="ECO:0000256" key="6">
    <source>
        <dbReference type="ARBA" id="ARBA00023316"/>
    </source>
</evidence>
<evidence type="ECO:0000256" key="4">
    <source>
        <dbReference type="ARBA" id="ARBA00022960"/>
    </source>
</evidence>
<feature type="domain" description="Peptidase S11 D-alanyl-D-alanine carboxypeptidase A N-terminal" evidence="8">
    <location>
        <begin position="63"/>
        <end position="259"/>
    </location>
</feature>
<keyword evidence="5" id="KW-0573">Peptidoglycan synthesis</keyword>
<organism evidence="9 10">
    <name type="scientific">Alicyclobacillus cycloheptanicus</name>
    <dbReference type="NCBI Taxonomy" id="1457"/>
    <lineage>
        <taxon>Bacteria</taxon>
        <taxon>Bacillati</taxon>
        <taxon>Bacillota</taxon>
        <taxon>Bacilli</taxon>
        <taxon>Bacillales</taxon>
        <taxon>Alicyclobacillaceae</taxon>
        <taxon>Alicyclobacillus</taxon>
    </lineage>
</organism>
<evidence type="ECO:0000259" key="8">
    <source>
        <dbReference type="Pfam" id="PF00768"/>
    </source>
</evidence>
<evidence type="ECO:0000313" key="10">
    <source>
        <dbReference type="Proteomes" id="UP001232973"/>
    </source>
</evidence>
<keyword evidence="10" id="KW-1185">Reference proteome</keyword>
<dbReference type="Pfam" id="PF00768">
    <property type="entry name" value="Peptidase_S11"/>
    <property type="match status" value="1"/>
</dbReference>
<dbReference type="PANTHER" id="PTHR21581">
    <property type="entry name" value="D-ALANYL-D-ALANINE CARBOXYPEPTIDASE"/>
    <property type="match status" value="1"/>
</dbReference>